<feature type="transmembrane region" description="Helical" evidence="1">
    <location>
        <begin position="94"/>
        <end position="117"/>
    </location>
</feature>
<sequence>MSSSVSIAKSPASSSDPFGIDNVSGFYGPGAWAAWILTLLTSWIVLLVNSNGHNWYFFTYLLYINWAAIDMLGQMRRFHDAQSPTEQCRMFGPLSASLAVVSWGVLHATLQIAYTVFRPSTAFRIRGRIAAMNHVRTAMLLSMGAILPFFAGYTFFITLHNVNISDIVASTATAKEFPSGEHQIPAFYWHSVSMTAVPGQTIADAVLLTEGFGTSVLIATGLIFSWVGFPTSKSSYFLMRLQTFAAKLYAIAIIAPTTAFSASHVVSFFMPDKRPEDIRSIFMPWSPQPISDLDQAFGLFIGLALAAYELAPFFKKLHQAGYSTVYNVVRVFLGVASYAAYPPTHGRWILQNGTYSLRPDIEAQDDRLAVNRSGLSSDAYDQIAMLRGQVMRPLHDLEQEVFRIDMPDSEHNAE</sequence>
<keyword evidence="3" id="KW-1185">Reference proteome</keyword>
<evidence type="ECO:0000256" key="1">
    <source>
        <dbReference type="SAM" id="Phobius"/>
    </source>
</evidence>
<keyword evidence="1" id="KW-0472">Membrane</keyword>
<gene>
    <name evidence="2" type="ORF">FB567DRAFT_588242</name>
</gene>
<feature type="transmembrane region" description="Helical" evidence="1">
    <location>
        <begin position="138"/>
        <end position="159"/>
    </location>
</feature>
<keyword evidence="1" id="KW-0812">Transmembrane</keyword>
<evidence type="ECO:0000313" key="3">
    <source>
        <dbReference type="Proteomes" id="UP000813461"/>
    </source>
</evidence>
<evidence type="ECO:0000313" key="2">
    <source>
        <dbReference type="EMBL" id="KAH7091922.1"/>
    </source>
</evidence>
<feature type="transmembrane region" description="Helical" evidence="1">
    <location>
        <begin position="205"/>
        <end position="227"/>
    </location>
</feature>
<feature type="transmembrane region" description="Helical" evidence="1">
    <location>
        <begin position="248"/>
        <end position="270"/>
    </location>
</feature>
<comment type="caution">
    <text evidence="2">The sequence shown here is derived from an EMBL/GenBank/DDBJ whole genome shotgun (WGS) entry which is preliminary data.</text>
</comment>
<dbReference type="OrthoDB" id="3550824at2759"/>
<feature type="transmembrane region" description="Helical" evidence="1">
    <location>
        <begin position="55"/>
        <end position="74"/>
    </location>
</feature>
<keyword evidence="1" id="KW-1133">Transmembrane helix</keyword>
<protein>
    <submittedName>
        <fullName evidence="2">Uncharacterized protein</fullName>
    </submittedName>
</protein>
<dbReference type="Proteomes" id="UP000813461">
    <property type="component" value="Unassembled WGS sequence"/>
</dbReference>
<dbReference type="AlphaFoldDB" id="A0A8K0W1X9"/>
<reference evidence="2" key="1">
    <citation type="journal article" date="2021" name="Nat. Commun.">
        <title>Genetic determinants of endophytism in the Arabidopsis root mycobiome.</title>
        <authorList>
            <person name="Mesny F."/>
            <person name="Miyauchi S."/>
            <person name="Thiergart T."/>
            <person name="Pickel B."/>
            <person name="Atanasova L."/>
            <person name="Karlsson M."/>
            <person name="Huettel B."/>
            <person name="Barry K.W."/>
            <person name="Haridas S."/>
            <person name="Chen C."/>
            <person name="Bauer D."/>
            <person name="Andreopoulos W."/>
            <person name="Pangilinan J."/>
            <person name="LaButti K."/>
            <person name="Riley R."/>
            <person name="Lipzen A."/>
            <person name="Clum A."/>
            <person name="Drula E."/>
            <person name="Henrissat B."/>
            <person name="Kohler A."/>
            <person name="Grigoriev I.V."/>
            <person name="Martin F.M."/>
            <person name="Hacquard S."/>
        </authorList>
    </citation>
    <scope>NUCLEOTIDE SEQUENCE</scope>
    <source>
        <strain evidence="2">MPI-SDFR-AT-0120</strain>
    </source>
</reference>
<name>A0A8K0W1X9_9PLEO</name>
<feature type="transmembrane region" description="Helical" evidence="1">
    <location>
        <begin position="26"/>
        <end position="48"/>
    </location>
</feature>
<organism evidence="2 3">
    <name type="scientific">Paraphoma chrysanthemicola</name>
    <dbReference type="NCBI Taxonomy" id="798071"/>
    <lineage>
        <taxon>Eukaryota</taxon>
        <taxon>Fungi</taxon>
        <taxon>Dikarya</taxon>
        <taxon>Ascomycota</taxon>
        <taxon>Pezizomycotina</taxon>
        <taxon>Dothideomycetes</taxon>
        <taxon>Pleosporomycetidae</taxon>
        <taxon>Pleosporales</taxon>
        <taxon>Pleosporineae</taxon>
        <taxon>Phaeosphaeriaceae</taxon>
        <taxon>Paraphoma</taxon>
    </lineage>
</organism>
<dbReference type="EMBL" id="JAGMVJ010000003">
    <property type="protein sequence ID" value="KAH7091922.1"/>
    <property type="molecule type" value="Genomic_DNA"/>
</dbReference>
<proteinExistence type="predicted"/>
<feature type="transmembrane region" description="Helical" evidence="1">
    <location>
        <begin position="296"/>
        <end position="314"/>
    </location>
</feature>
<accession>A0A8K0W1X9</accession>